<dbReference type="KEGG" id="msil:METEAL_17450"/>
<dbReference type="EMBL" id="AP027080">
    <property type="protein sequence ID" value="BDU72571.1"/>
    <property type="molecule type" value="Genomic_DNA"/>
</dbReference>
<dbReference type="PANTHER" id="PTHR30371">
    <property type="entry name" value="SEC-INDEPENDENT PROTEIN TRANSLOCASE PROTEIN TATC"/>
    <property type="match status" value="1"/>
</dbReference>
<comment type="similarity">
    <text evidence="5">Belongs to the TatC family.</text>
</comment>
<dbReference type="InterPro" id="IPR002033">
    <property type="entry name" value="TatC"/>
</dbReference>
<feature type="transmembrane region" description="Helical" evidence="5">
    <location>
        <begin position="168"/>
        <end position="190"/>
    </location>
</feature>
<dbReference type="Proteomes" id="UP001238179">
    <property type="component" value="Chromosome"/>
</dbReference>
<evidence type="ECO:0000256" key="2">
    <source>
        <dbReference type="ARBA" id="ARBA00022692"/>
    </source>
</evidence>
<proteinExistence type="inferred from homology"/>
<dbReference type="HAMAP" id="MF_00902">
    <property type="entry name" value="TatC"/>
    <property type="match status" value="1"/>
</dbReference>
<evidence type="ECO:0000313" key="6">
    <source>
        <dbReference type="EMBL" id="BDU72571.1"/>
    </source>
</evidence>
<evidence type="ECO:0000256" key="3">
    <source>
        <dbReference type="ARBA" id="ARBA00022989"/>
    </source>
</evidence>
<keyword evidence="5" id="KW-0811">Translocation</keyword>
<keyword evidence="7" id="KW-1185">Reference proteome</keyword>
<evidence type="ECO:0000313" key="7">
    <source>
        <dbReference type="Proteomes" id="UP001238179"/>
    </source>
</evidence>
<feature type="transmembrane region" description="Helical" evidence="5">
    <location>
        <begin position="202"/>
        <end position="218"/>
    </location>
</feature>
<gene>
    <name evidence="6" type="primary">tatC_1</name>
    <name evidence="5" type="synonym">tatC</name>
    <name evidence="6" type="ORF">METEAL_17450</name>
</gene>
<keyword evidence="3 5" id="KW-1133">Transmembrane helix</keyword>
<dbReference type="GO" id="GO:0033281">
    <property type="term" value="C:TAT protein transport complex"/>
    <property type="evidence" value="ECO:0007669"/>
    <property type="project" value="UniProtKB-UniRule"/>
</dbReference>
<comment type="subcellular location">
    <subcellularLocation>
        <location evidence="5">Cell membrane</location>
        <topology evidence="5">Multi-pass membrane protein</topology>
    </subcellularLocation>
    <subcellularLocation>
        <location evidence="1">Membrane</location>
        <topology evidence="1">Multi-pass membrane protein</topology>
    </subcellularLocation>
</comment>
<keyword evidence="5" id="KW-0653">Protein transport</keyword>
<feature type="transmembrane region" description="Helical" evidence="5">
    <location>
        <begin position="117"/>
        <end position="137"/>
    </location>
</feature>
<evidence type="ECO:0000256" key="1">
    <source>
        <dbReference type="ARBA" id="ARBA00004141"/>
    </source>
</evidence>
<comment type="function">
    <text evidence="5">Part of the twin-arginine translocation (Tat) system that transports large folded proteins containing a characteristic twin-arginine motif in their signal peptide across membranes.</text>
</comment>
<comment type="subunit">
    <text evidence="5">Forms a complex with TatA.</text>
</comment>
<keyword evidence="5" id="KW-1003">Cell membrane</keyword>
<evidence type="ECO:0000256" key="5">
    <source>
        <dbReference type="HAMAP-Rule" id="MF_00902"/>
    </source>
</evidence>
<keyword evidence="2 5" id="KW-0812">Transmembrane</keyword>
<accession>A0AA48GVG9</accession>
<dbReference type="PRINTS" id="PR01840">
    <property type="entry name" value="TATCFAMILY"/>
</dbReference>
<feature type="transmembrane region" description="Helical" evidence="5">
    <location>
        <begin position="84"/>
        <end position="105"/>
    </location>
</feature>
<protein>
    <recommendedName>
        <fullName evidence="5">Sec-independent protein translocase protein TatC</fullName>
    </recommendedName>
</protein>
<dbReference type="GO" id="GO:0065002">
    <property type="term" value="P:intracellular protein transmembrane transport"/>
    <property type="evidence" value="ECO:0007669"/>
    <property type="project" value="TreeGrafter"/>
</dbReference>
<name>A0AA48GVG9_9BACT</name>
<organism evidence="6 7">
    <name type="scientific">Mesoterricola silvestris</name>
    <dbReference type="NCBI Taxonomy" id="2927979"/>
    <lineage>
        <taxon>Bacteria</taxon>
        <taxon>Pseudomonadati</taxon>
        <taxon>Acidobacteriota</taxon>
        <taxon>Holophagae</taxon>
        <taxon>Holophagales</taxon>
        <taxon>Holophagaceae</taxon>
        <taxon>Mesoterricola</taxon>
    </lineage>
</organism>
<dbReference type="AlphaFoldDB" id="A0AA48GVG9"/>
<dbReference type="Pfam" id="PF00902">
    <property type="entry name" value="TatC"/>
    <property type="match status" value="1"/>
</dbReference>
<reference evidence="7" key="1">
    <citation type="journal article" date="2023" name="Int. J. Syst. Evol. Microbiol.">
        <title>Mesoterricola silvestris gen. nov., sp. nov., Mesoterricola sediminis sp. nov., Geothrix oryzae sp. nov., Geothrix edaphica sp. nov., Geothrix rubra sp. nov., and Geothrix limicola sp. nov., six novel members of Acidobacteriota isolated from soils.</title>
        <authorList>
            <person name="Itoh H."/>
            <person name="Sugisawa Y."/>
            <person name="Mise K."/>
            <person name="Xu Z."/>
            <person name="Kuniyasu M."/>
            <person name="Ushijima N."/>
            <person name="Kawano K."/>
            <person name="Kobayashi E."/>
            <person name="Shiratori Y."/>
            <person name="Masuda Y."/>
            <person name="Senoo K."/>
        </authorList>
    </citation>
    <scope>NUCLEOTIDE SEQUENCE [LARGE SCALE GENOMIC DNA]</scope>
    <source>
        <strain evidence="7">W79</strain>
    </source>
</reference>
<dbReference type="NCBIfam" id="TIGR00945">
    <property type="entry name" value="tatC"/>
    <property type="match status" value="1"/>
</dbReference>
<feature type="transmembrane region" description="Helical" evidence="5">
    <location>
        <begin position="224"/>
        <end position="248"/>
    </location>
</feature>
<dbReference type="PANTHER" id="PTHR30371:SF0">
    <property type="entry name" value="SEC-INDEPENDENT PROTEIN TRANSLOCASE PROTEIN TATC, CHLOROPLASTIC-RELATED"/>
    <property type="match status" value="1"/>
</dbReference>
<feature type="transmembrane region" description="Helical" evidence="5">
    <location>
        <begin position="12"/>
        <end position="31"/>
    </location>
</feature>
<dbReference type="GO" id="GO:0009977">
    <property type="term" value="F:proton motive force dependent protein transmembrane transporter activity"/>
    <property type="evidence" value="ECO:0007669"/>
    <property type="project" value="TreeGrafter"/>
</dbReference>
<evidence type="ECO:0000256" key="4">
    <source>
        <dbReference type="ARBA" id="ARBA00023136"/>
    </source>
</evidence>
<keyword evidence="5" id="KW-0813">Transport</keyword>
<sequence>MSFWEHLHELRVRLIRSLLIVAGAFALTYFFRFRLMVWAQKPFMETFKKHAIAQAQAAHLPIPTVFDPFAYTSLTEPFFSLMRLAVWAAIFVAAPFLFGQIWGFIKPGLYSRERRFAIPFVLVTTGCFLGGAAFAYWNAFAFLGDILFKEAMQAGLRTNLHLEDYLDLFIYTVVGTGLMFELPVLVFFLARFRLVTATWLLKYWRHATVAIFTISAFLTPGDVIVTTIFFGVVLEALYFVSVLVAWFARPRKPRLDVIEPE</sequence>
<keyword evidence="4 5" id="KW-0472">Membrane</keyword>
<dbReference type="GO" id="GO:0043953">
    <property type="term" value="P:protein transport by the Tat complex"/>
    <property type="evidence" value="ECO:0007669"/>
    <property type="project" value="UniProtKB-UniRule"/>
</dbReference>